<evidence type="ECO:0000313" key="2">
    <source>
        <dbReference type="EMBL" id="KAF5862226.1"/>
    </source>
</evidence>
<sequence length="150" mass="16520">MTKPPSPGIHDFTVAWISALLIEYIAARQALGEIYGDDTGLLRAKDDHNEYTWGCVGDHLVVLMCLPMESVGLVSASTVFTSMRSTFPYIRFALMVRIAGGSARFDNDIRLGDVVLGAQVVPYGFGKTTPQGFQRTGHISFVRLRSYFVV</sequence>
<dbReference type="GO" id="GO:0009116">
    <property type="term" value="P:nucleoside metabolic process"/>
    <property type="evidence" value="ECO:0007669"/>
    <property type="project" value="InterPro"/>
</dbReference>
<feature type="chain" id="PRO_5034609611" description="Nucleoside phosphorylase domain-containing protein" evidence="1">
    <location>
        <begin position="28"/>
        <end position="150"/>
    </location>
</feature>
<keyword evidence="1" id="KW-0732">Signal</keyword>
<evidence type="ECO:0008006" key="4">
    <source>
        <dbReference type="Google" id="ProtNLM"/>
    </source>
</evidence>
<evidence type="ECO:0000313" key="3">
    <source>
        <dbReference type="Proteomes" id="UP000541154"/>
    </source>
</evidence>
<organism evidence="2 3">
    <name type="scientific">Petromyces alliaceus</name>
    <name type="common">Aspergillus alliaceus</name>
    <dbReference type="NCBI Taxonomy" id="209559"/>
    <lineage>
        <taxon>Eukaryota</taxon>
        <taxon>Fungi</taxon>
        <taxon>Dikarya</taxon>
        <taxon>Ascomycota</taxon>
        <taxon>Pezizomycotina</taxon>
        <taxon>Eurotiomycetes</taxon>
        <taxon>Eurotiomycetidae</taxon>
        <taxon>Eurotiales</taxon>
        <taxon>Aspergillaceae</taxon>
        <taxon>Aspergillus</taxon>
        <taxon>Aspergillus subgen. Circumdati</taxon>
    </lineage>
</organism>
<dbReference type="InterPro" id="IPR035994">
    <property type="entry name" value="Nucleoside_phosphorylase_sf"/>
</dbReference>
<name>A0A8H6A5L2_PETAA</name>
<dbReference type="SUPFAM" id="SSF53167">
    <property type="entry name" value="Purine and uridine phosphorylases"/>
    <property type="match status" value="1"/>
</dbReference>
<gene>
    <name evidence="2" type="ORF">ETB97_011931</name>
</gene>
<dbReference type="EMBL" id="SPNV01000079">
    <property type="protein sequence ID" value="KAF5862226.1"/>
    <property type="molecule type" value="Genomic_DNA"/>
</dbReference>
<proteinExistence type="predicted"/>
<evidence type="ECO:0000256" key="1">
    <source>
        <dbReference type="SAM" id="SignalP"/>
    </source>
</evidence>
<dbReference type="Proteomes" id="UP000541154">
    <property type="component" value="Unassembled WGS sequence"/>
</dbReference>
<dbReference type="Gene3D" id="3.40.50.1580">
    <property type="entry name" value="Nucleoside phosphorylase domain"/>
    <property type="match status" value="1"/>
</dbReference>
<comment type="caution">
    <text evidence="2">The sequence shown here is derived from an EMBL/GenBank/DDBJ whole genome shotgun (WGS) entry which is preliminary data.</text>
</comment>
<dbReference type="InterPro" id="IPR053137">
    <property type="entry name" value="NLR-like"/>
</dbReference>
<protein>
    <recommendedName>
        <fullName evidence="4">Nucleoside phosphorylase domain-containing protein</fullName>
    </recommendedName>
</protein>
<dbReference type="GO" id="GO:0003824">
    <property type="term" value="F:catalytic activity"/>
    <property type="evidence" value="ECO:0007669"/>
    <property type="project" value="InterPro"/>
</dbReference>
<keyword evidence="3" id="KW-1185">Reference proteome</keyword>
<dbReference type="AlphaFoldDB" id="A0A8H6A5L2"/>
<feature type="signal peptide" evidence="1">
    <location>
        <begin position="1"/>
        <end position="27"/>
    </location>
</feature>
<dbReference type="PANTHER" id="PTHR46082">
    <property type="entry name" value="ATP/GTP-BINDING PROTEIN-RELATED"/>
    <property type="match status" value="1"/>
</dbReference>
<reference evidence="2 3" key="1">
    <citation type="submission" date="2019-04" db="EMBL/GenBank/DDBJ databases">
        <title>Aspergillus burnettii sp. nov., novel species from soil in southeast Queensland.</title>
        <authorList>
            <person name="Gilchrist C.L.M."/>
            <person name="Pitt J.I."/>
            <person name="Lange L."/>
            <person name="Lacey H.J."/>
            <person name="Vuong D."/>
            <person name="Midgley D.J."/>
            <person name="Greenfield P."/>
            <person name="Bradbury M."/>
            <person name="Lacey E."/>
            <person name="Busk P.K."/>
            <person name="Pilgaard B."/>
            <person name="Chooi Y.H."/>
            <person name="Piggott A.M."/>
        </authorList>
    </citation>
    <scope>NUCLEOTIDE SEQUENCE [LARGE SCALE GENOMIC DNA]</scope>
    <source>
        <strain evidence="2 3">FRR 5400</strain>
    </source>
</reference>
<dbReference type="PANTHER" id="PTHR46082:SF11">
    <property type="entry name" value="AAA+ ATPASE DOMAIN-CONTAINING PROTEIN-RELATED"/>
    <property type="match status" value="1"/>
</dbReference>
<accession>A0A8H6A5L2</accession>